<evidence type="ECO:0000256" key="2">
    <source>
        <dbReference type="ARBA" id="ARBA00022475"/>
    </source>
</evidence>
<dbReference type="Proteomes" id="UP000030758">
    <property type="component" value="Unassembled WGS sequence"/>
</dbReference>
<evidence type="ECO:0000313" key="9">
    <source>
        <dbReference type="EMBL" id="KFD66070.1"/>
    </source>
</evidence>
<dbReference type="InterPro" id="IPR019424">
    <property type="entry name" value="7TM_GPCR_Srsx"/>
</dbReference>
<dbReference type="Proteomes" id="UP000030764">
    <property type="component" value="Unassembled WGS sequence"/>
</dbReference>
<keyword evidence="10" id="KW-1185">Reference proteome</keyword>
<feature type="transmembrane region" description="Helical" evidence="6">
    <location>
        <begin position="235"/>
        <end position="253"/>
    </location>
</feature>
<feature type="transmembrane region" description="Helical" evidence="6">
    <location>
        <begin position="185"/>
        <end position="210"/>
    </location>
</feature>
<dbReference type="PROSITE" id="PS50262">
    <property type="entry name" value="G_PROTEIN_RECEP_F1_2"/>
    <property type="match status" value="1"/>
</dbReference>
<evidence type="ECO:0000313" key="8">
    <source>
        <dbReference type="EMBL" id="KFD58555.1"/>
    </source>
</evidence>
<keyword evidence="5 6" id="KW-0472">Membrane</keyword>
<feature type="transmembrane region" description="Helical" evidence="6">
    <location>
        <begin position="273"/>
        <end position="293"/>
    </location>
</feature>
<feature type="transmembrane region" description="Helical" evidence="6">
    <location>
        <begin position="137"/>
        <end position="161"/>
    </location>
</feature>
<evidence type="ECO:0000256" key="1">
    <source>
        <dbReference type="ARBA" id="ARBA00004651"/>
    </source>
</evidence>
<dbReference type="Gene3D" id="1.20.1070.10">
    <property type="entry name" value="Rhodopsin 7-helix transmembrane proteins"/>
    <property type="match status" value="1"/>
</dbReference>
<dbReference type="GO" id="GO:0004930">
    <property type="term" value="F:G protein-coupled receptor activity"/>
    <property type="evidence" value="ECO:0007669"/>
    <property type="project" value="InterPro"/>
</dbReference>
<organism evidence="8 10">
    <name type="scientific">Trichuris suis</name>
    <name type="common">pig whipworm</name>
    <dbReference type="NCBI Taxonomy" id="68888"/>
    <lineage>
        <taxon>Eukaryota</taxon>
        <taxon>Metazoa</taxon>
        <taxon>Ecdysozoa</taxon>
        <taxon>Nematoda</taxon>
        <taxon>Enoplea</taxon>
        <taxon>Dorylaimia</taxon>
        <taxon>Trichinellida</taxon>
        <taxon>Trichuridae</taxon>
        <taxon>Trichuris</taxon>
    </lineage>
</organism>
<gene>
    <name evidence="8" type="ORF">M513_00781</name>
    <name evidence="9" type="ORF">M514_00781</name>
</gene>
<dbReference type="InterPro" id="IPR000276">
    <property type="entry name" value="GPCR_Rhodpsn"/>
</dbReference>
<keyword evidence="4 6" id="KW-1133">Transmembrane helix</keyword>
<dbReference type="PRINTS" id="PR00237">
    <property type="entry name" value="GPCRRHODOPSN"/>
</dbReference>
<dbReference type="AlphaFoldDB" id="A0A085MMV9"/>
<evidence type="ECO:0000259" key="7">
    <source>
        <dbReference type="PROSITE" id="PS50262"/>
    </source>
</evidence>
<proteinExistence type="predicted"/>
<dbReference type="SMART" id="SM01381">
    <property type="entry name" value="7TM_GPCR_Srsx"/>
    <property type="match status" value="1"/>
</dbReference>
<comment type="subcellular location">
    <subcellularLocation>
        <location evidence="1">Cell membrane</location>
        <topology evidence="1">Multi-pass membrane protein</topology>
    </subcellularLocation>
</comment>
<evidence type="ECO:0000256" key="4">
    <source>
        <dbReference type="ARBA" id="ARBA00022989"/>
    </source>
</evidence>
<keyword evidence="2" id="KW-1003">Cell membrane</keyword>
<evidence type="ECO:0000256" key="5">
    <source>
        <dbReference type="ARBA" id="ARBA00023136"/>
    </source>
</evidence>
<evidence type="ECO:0000256" key="3">
    <source>
        <dbReference type="ARBA" id="ARBA00022692"/>
    </source>
</evidence>
<feature type="transmembrane region" description="Helical" evidence="6">
    <location>
        <begin position="20"/>
        <end position="45"/>
    </location>
</feature>
<dbReference type="PANTHER" id="PTHR22750">
    <property type="entry name" value="G-PROTEIN COUPLED RECEPTOR"/>
    <property type="match status" value="1"/>
</dbReference>
<sequence>MEMTNLSAEIWSMSDEMTVTALAFSVVICVLSVVVVIANAVILLVLFKSKKLRTKHFLTLGLLSINDVLLGVTSLCYESWQLSSLSSNSVKTVSSCCYHTLPLQFFLSNDLFFIAILALERTVAAFQPLFYENISSLLLPFPLIAIALCSSISITTITAIYNEGRSEKTLYCSNDDCWQESQKDVVMHLCYISVAIVVLVLNATVLFRVIQKAHSYKSRHLKNIFALKFSEQIRLLRMVSYITITLLLSQIVARSLRIMSSQSVDEQEKFFFYGLYRLLCLFCSTCNFFIYFFNSDEFRSTLKGVFCAESVVTPF</sequence>
<reference evidence="8 10" key="1">
    <citation type="journal article" date="2014" name="Nat. Genet.">
        <title>Genome and transcriptome of the porcine whipworm Trichuris suis.</title>
        <authorList>
            <person name="Jex A.R."/>
            <person name="Nejsum P."/>
            <person name="Schwarz E.M."/>
            <person name="Hu L."/>
            <person name="Young N.D."/>
            <person name="Hall R.S."/>
            <person name="Korhonen P.K."/>
            <person name="Liao S."/>
            <person name="Thamsborg S."/>
            <person name="Xia J."/>
            <person name="Xu P."/>
            <person name="Wang S."/>
            <person name="Scheerlinck J.P."/>
            <person name="Hofmann A."/>
            <person name="Sternberg P.W."/>
            <person name="Wang J."/>
            <person name="Gasser R.B."/>
        </authorList>
    </citation>
    <scope>NUCLEOTIDE SEQUENCE [LARGE SCALE GENOMIC DNA]</scope>
    <source>
        <strain evidence="9">DCEP-RM93F</strain>
        <strain evidence="8">DCEP-RM93M</strain>
    </source>
</reference>
<protein>
    <recommendedName>
        <fullName evidence="7">G-protein coupled receptors family 1 profile domain-containing protein</fullName>
    </recommendedName>
</protein>
<evidence type="ECO:0000256" key="6">
    <source>
        <dbReference type="SAM" id="Phobius"/>
    </source>
</evidence>
<accession>A0A085MMV9</accession>
<evidence type="ECO:0000313" key="10">
    <source>
        <dbReference type="Proteomes" id="UP000030764"/>
    </source>
</evidence>
<dbReference type="Pfam" id="PF10320">
    <property type="entry name" value="7TM_GPCR_Srsx"/>
    <property type="match status" value="1"/>
</dbReference>
<feature type="transmembrane region" description="Helical" evidence="6">
    <location>
        <begin position="57"/>
        <end position="80"/>
    </location>
</feature>
<name>A0A085MMV9_9BILA</name>
<dbReference type="SUPFAM" id="SSF81321">
    <property type="entry name" value="Family A G protein-coupled receptor-like"/>
    <property type="match status" value="1"/>
</dbReference>
<dbReference type="GO" id="GO:0005886">
    <property type="term" value="C:plasma membrane"/>
    <property type="evidence" value="ECO:0007669"/>
    <property type="project" value="UniProtKB-SubCell"/>
</dbReference>
<dbReference type="InterPro" id="IPR017452">
    <property type="entry name" value="GPCR_Rhodpsn_7TM"/>
</dbReference>
<keyword evidence="3 6" id="KW-0812">Transmembrane</keyword>
<dbReference type="EMBL" id="KL367528">
    <property type="protein sequence ID" value="KFD66070.1"/>
    <property type="molecule type" value="Genomic_DNA"/>
</dbReference>
<feature type="domain" description="G-protein coupled receptors family 1 profile" evidence="7">
    <location>
        <begin position="38"/>
        <end position="291"/>
    </location>
</feature>
<dbReference type="EMBL" id="KL363184">
    <property type="protein sequence ID" value="KFD58555.1"/>
    <property type="molecule type" value="Genomic_DNA"/>
</dbReference>